<keyword evidence="7" id="KW-0347">Helicase</keyword>
<reference evidence="7 8" key="2">
    <citation type="submission" date="2024-05" db="EMBL/GenBank/DDBJ databases">
        <authorList>
            <person name="Chen Y."/>
            <person name="Shah S."/>
            <person name="Dougan E. K."/>
            <person name="Thang M."/>
            <person name="Chan C."/>
        </authorList>
    </citation>
    <scope>NUCLEOTIDE SEQUENCE [LARGE SCALE GENOMIC DNA]</scope>
</reference>
<feature type="compositionally biased region" description="Acidic residues" evidence="4">
    <location>
        <begin position="901"/>
        <end position="916"/>
    </location>
</feature>
<evidence type="ECO:0000256" key="2">
    <source>
        <dbReference type="ARBA" id="ARBA00023043"/>
    </source>
</evidence>
<dbReference type="PROSITE" id="PS50297">
    <property type="entry name" value="ANK_REP_REGION"/>
    <property type="match status" value="1"/>
</dbReference>
<dbReference type="GO" id="GO:0004386">
    <property type="term" value="F:helicase activity"/>
    <property type="evidence" value="ECO:0007669"/>
    <property type="project" value="UniProtKB-KW"/>
</dbReference>
<keyword evidence="7" id="KW-0378">Hydrolase</keyword>
<evidence type="ECO:0000256" key="3">
    <source>
        <dbReference type="PROSITE-ProRule" id="PRU00023"/>
    </source>
</evidence>
<keyword evidence="7" id="KW-0547">Nucleotide-binding</keyword>
<dbReference type="Gene3D" id="1.25.40.20">
    <property type="entry name" value="Ankyrin repeat-containing domain"/>
    <property type="match status" value="1"/>
</dbReference>
<evidence type="ECO:0000256" key="4">
    <source>
        <dbReference type="SAM" id="MobiDB-lite"/>
    </source>
</evidence>
<dbReference type="PANTHER" id="PTHR24171">
    <property type="entry name" value="ANKYRIN REPEAT DOMAIN-CONTAINING PROTEIN 39-RELATED"/>
    <property type="match status" value="1"/>
</dbReference>
<gene>
    <name evidence="6" type="ORF">C1SCF055_LOCUS7619</name>
</gene>
<dbReference type="GO" id="GO:0003677">
    <property type="term" value="F:DNA binding"/>
    <property type="evidence" value="ECO:0007669"/>
    <property type="project" value="InterPro"/>
</dbReference>
<dbReference type="OrthoDB" id="417328at2759"/>
<dbReference type="PROSITE" id="PS51192">
    <property type="entry name" value="HELICASE_ATP_BIND_1"/>
    <property type="match status" value="1"/>
</dbReference>
<comment type="caution">
    <text evidence="6">The sequence shown here is derived from an EMBL/GenBank/DDBJ whole genome shotgun (WGS) entry which is preliminary data.</text>
</comment>
<dbReference type="Proteomes" id="UP001152797">
    <property type="component" value="Unassembled WGS sequence"/>
</dbReference>
<evidence type="ECO:0000313" key="7">
    <source>
        <dbReference type="EMBL" id="CAL4766994.1"/>
    </source>
</evidence>
<dbReference type="Pfam" id="PF04851">
    <property type="entry name" value="ResIII"/>
    <property type="match status" value="1"/>
</dbReference>
<feature type="region of interest" description="Disordered" evidence="4">
    <location>
        <begin position="827"/>
        <end position="860"/>
    </location>
</feature>
<dbReference type="EMBL" id="CAMXCT030000505">
    <property type="protein sequence ID" value="CAL4766994.1"/>
    <property type="molecule type" value="Genomic_DNA"/>
</dbReference>
<dbReference type="InterPro" id="IPR006935">
    <property type="entry name" value="Helicase/UvrB_N"/>
</dbReference>
<reference evidence="6" key="1">
    <citation type="submission" date="2022-10" db="EMBL/GenBank/DDBJ databases">
        <authorList>
            <person name="Chen Y."/>
            <person name="Dougan E. K."/>
            <person name="Chan C."/>
            <person name="Rhodes N."/>
            <person name="Thang M."/>
        </authorList>
    </citation>
    <scope>NUCLEOTIDE SEQUENCE</scope>
</reference>
<protein>
    <submittedName>
        <fullName evidence="7">DEAD/DEAH box helicase domain-containing protein</fullName>
    </submittedName>
</protein>
<evidence type="ECO:0000259" key="5">
    <source>
        <dbReference type="PROSITE" id="PS51192"/>
    </source>
</evidence>
<evidence type="ECO:0000313" key="8">
    <source>
        <dbReference type="Proteomes" id="UP001152797"/>
    </source>
</evidence>
<dbReference type="GO" id="GO:0016787">
    <property type="term" value="F:hydrolase activity"/>
    <property type="evidence" value="ECO:0007669"/>
    <property type="project" value="InterPro"/>
</dbReference>
<dbReference type="EMBL" id="CAMXCT020000505">
    <property type="protein sequence ID" value="CAL1133057.1"/>
    <property type="molecule type" value="Genomic_DNA"/>
</dbReference>
<dbReference type="SUPFAM" id="SSF52540">
    <property type="entry name" value="P-loop containing nucleoside triphosphate hydrolases"/>
    <property type="match status" value="1"/>
</dbReference>
<keyword evidence="1" id="KW-0677">Repeat</keyword>
<dbReference type="GO" id="GO:0005524">
    <property type="term" value="F:ATP binding"/>
    <property type="evidence" value="ECO:0007669"/>
    <property type="project" value="InterPro"/>
</dbReference>
<feature type="compositionally biased region" description="Basic and acidic residues" evidence="4">
    <location>
        <begin position="831"/>
        <end position="860"/>
    </location>
</feature>
<sequence length="1049" mass="117788">MDDKQKFTLHFVMKERAHANTQDTSDIKYEGRIRSGASTCWISFPGKFAAGWDALVAELHGDSVACVFLSTPESGLGKHHTFEDGSCYCKDIYGERDFQTFGYLVKMKELDSDKLKREQEKAKLTNAVIVPANATPEMEEMCRQEAKRNWEMNGKRAAWGCQWFHVWKEKMHEAVEKKQTLRVVFFPGQKGQGKLMLRELKYRDLWDGVGCGGSQKCEIAYVEHMRAEHGSAWDYEEIDVTRFLEKEFPVHSTVDAKHGNRWRTGVLLMTVPSFDDDVVTRSAELKWIVQCKETQQIFVSRHIRHATEAIHNLLDTGRHDFLKKALQSAIPKGIQAELPYQTRLPHGTPSIAFNVKTDKIEIAQMLRDQVLSGELNLNMKQALAQDPHARSEIHVDQSEFLDSYDRSLQRLSKLTQHQEQKLKELKQLDNQNLHLAAPAGAGKTFLAVKYVLEKLQANPEGRVLYVSPCISLGLYFLRWLARWQAAETVESTRDAMKTLMRRVIMLQKPYEEFVFLSTQGDQILQTSTTPVSLNEKFFLAVFDEGHEVFSHCRNISEHVSSESTLLLSDTSQCSDMNVNINYPNIKCVALTEVVRSTKRIVRGAAAFQILSEEQQATSLGTDGPPLKSFLFQSADEITASGYKKEYSAFVMKAFSHAAQSYPNLCSFDNRIAILVPDDRFLESLKGPLQTELGHSFRHRSFRLVSFKESLSFLPTYSSETKDELIILDTVDRSRGHEALMVICVGLDEPIEGQGAKVDLLTRAKLYVGISRAQFMVMVVNCHVPGGWLEFLAKLEFKESKFQEASGRAEIRTNAAVETLKAFVMPNPSHVTVRESGHGADEPKHDKDTKPEKGQDLPEQTELKVLKSSVWDTIIDSKIANQIHHLRFDPRAEATTPAEADAKEDPEDQDDSEQVEADEAAAAKYANIAVAAREGDLAAVRGHLRRDRRCLDRLFEVLGTRGAALHWAAANDCTAVVAFLLAKGAAVDVVASGGLTPLHYTAYNGQVESAKLLLAAKASVDIKNNFGKTPLDFARDRGRTEIVNLMTGNA</sequence>
<organism evidence="6">
    <name type="scientific">Cladocopium goreaui</name>
    <dbReference type="NCBI Taxonomy" id="2562237"/>
    <lineage>
        <taxon>Eukaryota</taxon>
        <taxon>Sar</taxon>
        <taxon>Alveolata</taxon>
        <taxon>Dinophyceae</taxon>
        <taxon>Suessiales</taxon>
        <taxon>Symbiodiniaceae</taxon>
        <taxon>Cladocopium</taxon>
    </lineage>
</organism>
<evidence type="ECO:0000256" key="1">
    <source>
        <dbReference type="ARBA" id="ARBA00022737"/>
    </source>
</evidence>
<dbReference type="SMART" id="SM00248">
    <property type="entry name" value="ANK"/>
    <property type="match status" value="2"/>
</dbReference>
<dbReference type="PROSITE" id="PS50088">
    <property type="entry name" value="ANK_REPEAT"/>
    <property type="match status" value="1"/>
</dbReference>
<dbReference type="InterPro" id="IPR002110">
    <property type="entry name" value="Ankyrin_rpt"/>
</dbReference>
<dbReference type="AlphaFoldDB" id="A0A9P1BU39"/>
<dbReference type="InterPro" id="IPR027417">
    <property type="entry name" value="P-loop_NTPase"/>
</dbReference>
<keyword evidence="7" id="KW-0067">ATP-binding</keyword>
<keyword evidence="8" id="KW-1185">Reference proteome</keyword>
<dbReference type="Gene3D" id="3.40.50.300">
    <property type="entry name" value="P-loop containing nucleotide triphosphate hydrolases"/>
    <property type="match status" value="1"/>
</dbReference>
<dbReference type="EMBL" id="CAMXCT010000505">
    <property type="protein sequence ID" value="CAI3979682.1"/>
    <property type="molecule type" value="Genomic_DNA"/>
</dbReference>
<keyword evidence="2 3" id="KW-0040">ANK repeat</keyword>
<feature type="repeat" description="ANK" evidence="3">
    <location>
        <begin position="992"/>
        <end position="1024"/>
    </location>
</feature>
<dbReference type="SMART" id="SM00487">
    <property type="entry name" value="DEXDc"/>
    <property type="match status" value="1"/>
</dbReference>
<feature type="region of interest" description="Disordered" evidence="4">
    <location>
        <begin position="887"/>
        <end position="916"/>
    </location>
</feature>
<proteinExistence type="predicted"/>
<evidence type="ECO:0000313" key="6">
    <source>
        <dbReference type="EMBL" id="CAI3979682.1"/>
    </source>
</evidence>
<dbReference type="SUPFAM" id="SSF48403">
    <property type="entry name" value="Ankyrin repeat"/>
    <property type="match status" value="1"/>
</dbReference>
<dbReference type="InterPro" id="IPR014001">
    <property type="entry name" value="Helicase_ATP-bd"/>
</dbReference>
<accession>A0A9P1BU39</accession>
<dbReference type="Pfam" id="PF12796">
    <property type="entry name" value="Ank_2"/>
    <property type="match status" value="1"/>
</dbReference>
<dbReference type="InterPro" id="IPR036770">
    <property type="entry name" value="Ankyrin_rpt-contain_sf"/>
</dbReference>
<name>A0A9P1BU39_9DINO</name>
<feature type="domain" description="Helicase ATP-binding" evidence="5">
    <location>
        <begin position="424"/>
        <end position="589"/>
    </location>
</feature>